<dbReference type="EMBL" id="VFQC01000001">
    <property type="protein sequence ID" value="TQN33005.1"/>
    <property type="molecule type" value="Genomic_DNA"/>
</dbReference>
<evidence type="ECO:0000256" key="5">
    <source>
        <dbReference type="ARBA" id="ARBA00032897"/>
    </source>
</evidence>
<evidence type="ECO:0000259" key="7">
    <source>
        <dbReference type="Pfam" id="PF06414"/>
    </source>
</evidence>
<dbReference type="SUPFAM" id="SSF52540">
    <property type="entry name" value="P-loop containing nucleoside triphosphate hydrolases"/>
    <property type="match status" value="1"/>
</dbReference>
<reference evidence="8 9" key="1">
    <citation type="submission" date="2019-06" db="EMBL/GenBank/DDBJ databases">
        <title>Sequencing the genomes of 1000 actinobacteria strains.</title>
        <authorList>
            <person name="Klenk H.-P."/>
        </authorList>
    </citation>
    <scope>NUCLEOTIDE SEQUENCE [LARGE SCALE GENOMIC DNA]</scope>
    <source>
        <strain evidence="8 9">DSM 45015</strain>
    </source>
</reference>
<sequence>MGGGGAYYQRAMRQHPLLEPSRLRELTAEARDHLRELTAEARDHLRELPAGIARRSLPRELDPAALARIRAQRIADVTPGADPSGESRPRIVIVGGQQGSGKTSVQKQVFAAMPRGSVFYDGDDTATLHPDYAAVMRADDVTGHGIIAETLPVHTACMEHVRAHGFSLAASHPLGRVEWARAWVDGFRAAGCHVTAALLAVPSAASLLGAADRYQRSRDQQGFGRWVRTEQHDESYAGLSDVAHDLETGGHVDALYVLSRSGAVTHANQLGGDGRMRGAAGVARALAAERERARTAAEVRDFSARLAGLRDTAAHAASVPEWVLEAAADAEERAAR</sequence>
<dbReference type="Pfam" id="PF06414">
    <property type="entry name" value="Zeta_toxin"/>
    <property type="match status" value="1"/>
</dbReference>
<evidence type="ECO:0000313" key="8">
    <source>
        <dbReference type="EMBL" id="TQN33005.1"/>
    </source>
</evidence>
<dbReference type="GO" id="GO:0016301">
    <property type="term" value="F:kinase activity"/>
    <property type="evidence" value="ECO:0007669"/>
    <property type="project" value="InterPro"/>
</dbReference>
<comment type="catalytic activity">
    <reaction evidence="6">
        <text>UDP-N-acetyl-alpha-D-glucosamine + ATP = UDP-N-acetyl-alpha-D-glucosamine 3'-phosphate + ADP + H(+)</text>
        <dbReference type="Rhea" id="RHEA:32671"/>
        <dbReference type="ChEBI" id="CHEBI:15378"/>
        <dbReference type="ChEBI" id="CHEBI:30616"/>
        <dbReference type="ChEBI" id="CHEBI:57705"/>
        <dbReference type="ChEBI" id="CHEBI:64353"/>
        <dbReference type="ChEBI" id="CHEBI:456216"/>
        <dbReference type="EC" id="2.7.1.176"/>
    </reaction>
</comment>
<dbReference type="Gene3D" id="3.40.50.300">
    <property type="entry name" value="P-loop containing nucleotide triphosphate hydrolases"/>
    <property type="match status" value="1"/>
</dbReference>
<feature type="domain" description="Zeta toxin" evidence="7">
    <location>
        <begin position="84"/>
        <end position="268"/>
    </location>
</feature>
<dbReference type="AlphaFoldDB" id="A0A543NMF0"/>
<dbReference type="EC" id="2.7.1.176" evidence="2"/>
<proteinExistence type="inferred from homology"/>
<evidence type="ECO:0000256" key="2">
    <source>
        <dbReference type="ARBA" id="ARBA00011963"/>
    </source>
</evidence>
<evidence type="ECO:0000256" key="6">
    <source>
        <dbReference type="ARBA" id="ARBA00048178"/>
    </source>
</evidence>
<dbReference type="OrthoDB" id="3418729at2"/>
<evidence type="ECO:0000256" key="1">
    <source>
        <dbReference type="ARBA" id="ARBA00009104"/>
    </source>
</evidence>
<dbReference type="InterPro" id="IPR010488">
    <property type="entry name" value="Zeta_toxin_domain"/>
</dbReference>
<keyword evidence="9" id="KW-1185">Reference proteome</keyword>
<keyword evidence="3" id="KW-0547">Nucleotide-binding</keyword>
<accession>A0A543NMF0</accession>
<dbReference type="GO" id="GO:0005524">
    <property type="term" value="F:ATP binding"/>
    <property type="evidence" value="ECO:0007669"/>
    <property type="project" value="UniProtKB-KW"/>
</dbReference>
<keyword evidence="4" id="KW-0067">ATP-binding</keyword>
<evidence type="ECO:0000256" key="3">
    <source>
        <dbReference type="ARBA" id="ARBA00022741"/>
    </source>
</evidence>
<protein>
    <recommendedName>
        <fullName evidence="5">UDP-N-acetylglucosamine kinase</fullName>
        <ecNumber evidence="2">2.7.1.176</ecNumber>
    </recommendedName>
    <alternativeName>
        <fullName evidence="5">UDP-N-acetylglucosamine kinase</fullName>
    </alternativeName>
</protein>
<dbReference type="Proteomes" id="UP000317422">
    <property type="component" value="Unassembled WGS sequence"/>
</dbReference>
<name>A0A543NMF0_9ACTN</name>
<evidence type="ECO:0000313" key="9">
    <source>
        <dbReference type="Proteomes" id="UP000317422"/>
    </source>
</evidence>
<gene>
    <name evidence="8" type="ORF">FHX37_2999</name>
</gene>
<comment type="caution">
    <text evidence="8">The sequence shown here is derived from an EMBL/GenBank/DDBJ whole genome shotgun (WGS) entry which is preliminary data.</text>
</comment>
<evidence type="ECO:0000256" key="4">
    <source>
        <dbReference type="ARBA" id="ARBA00022840"/>
    </source>
</evidence>
<organism evidence="8 9">
    <name type="scientific">Haloactinospora alba</name>
    <dbReference type="NCBI Taxonomy" id="405555"/>
    <lineage>
        <taxon>Bacteria</taxon>
        <taxon>Bacillati</taxon>
        <taxon>Actinomycetota</taxon>
        <taxon>Actinomycetes</taxon>
        <taxon>Streptosporangiales</taxon>
        <taxon>Nocardiopsidaceae</taxon>
        <taxon>Haloactinospora</taxon>
    </lineage>
</organism>
<comment type="similarity">
    <text evidence="1">Belongs to the zeta toxin family.</text>
</comment>
<dbReference type="InterPro" id="IPR027417">
    <property type="entry name" value="P-loop_NTPase"/>
</dbReference>